<dbReference type="Pfam" id="PF13657">
    <property type="entry name" value="Couple_hipA"/>
    <property type="match status" value="1"/>
</dbReference>
<dbReference type="Proteomes" id="UP000618382">
    <property type="component" value="Unassembled WGS sequence"/>
</dbReference>
<dbReference type="CDD" id="cd17808">
    <property type="entry name" value="HipA_Ec_like"/>
    <property type="match status" value="1"/>
</dbReference>
<evidence type="ECO:0000259" key="5">
    <source>
        <dbReference type="Pfam" id="PF13657"/>
    </source>
</evidence>
<keyword evidence="2 7" id="KW-0808">Transferase</keyword>
<dbReference type="Gene3D" id="1.10.1070.20">
    <property type="match status" value="1"/>
</dbReference>
<dbReference type="InterPro" id="IPR012893">
    <property type="entry name" value="HipA-like_C"/>
</dbReference>
<dbReference type="RefSeq" id="WP_140460620.1">
    <property type="nucleotide sequence ID" value="NZ_BAABFI010000007.1"/>
</dbReference>
<keyword evidence="9" id="KW-1185">Reference proteome</keyword>
<comment type="caution">
    <text evidence="7">The sequence shown here is derived from an EMBL/GenBank/DDBJ whole genome shotgun (WGS) entry which is preliminary data.</text>
</comment>
<dbReference type="NCBIfam" id="TIGR03071">
    <property type="entry name" value="couple_hipA"/>
    <property type="match status" value="1"/>
</dbReference>
<feature type="domain" description="HipA N-terminal subdomain 1" evidence="5">
    <location>
        <begin position="9"/>
        <end position="101"/>
    </location>
</feature>
<dbReference type="InterPro" id="IPR017508">
    <property type="entry name" value="HipA_N1"/>
</dbReference>
<feature type="domain" description="HipA-like C-terminal" evidence="4">
    <location>
        <begin position="148"/>
        <end position="383"/>
    </location>
</feature>
<dbReference type="GO" id="GO:0005829">
    <property type="term" value="C:cytosol"/>
    <property type="evidence" value="ECO:0007669"/>
    <property type="project" value="TreeGrafter"/>
</dbReference>
<evidence type="ECO:0000313" key="6">
    <source>
        <dbReference type="EMBL" id="GIG34258.1"/>
    </source>
</evidence>
<dbReference type="PANTHER" id="PTHR37419">
    <property type="entry name" value="SERINE/THREONINE-PROTEIN KINASE TOXIN HIPA"/>
    <property type="match status" value="1"/>
</dbReference>
<dbReference type="EMBL" id="BONN01000014">
    <property type="protein sequence ID" value="GIG34258.1"/>
    <property type="molecule type" value="Genomic_DNA"/>
</dbReference>
<dbReference type="EMBL" id="JACCBK010000001">
    <property type="protein sequence ID" value="NYD87339.1"/>
    <property type="molecule type" value="Genomic_DNA"/>
</dbReference>
<gene>
    <name evidence="7" type="ORF">BKA21_002888</name>
    <name evidence="6" type="ORF">Col01nite_34170</name>
</gene>
<evidence type="ECO:0000313" key="9">
    <source>
        <dbReference type="Proteomes" id="UP000618382"/>
    </source>
</evidence>
<evidence type="ECO:0000313" key="8">
    <source>
        <dbReference type="Proteomes" id="UP000577956"/>
    </source>
</evidence>
<evidence type="ECO:0000313" key="7">
    <source>
        <dbReference type="EMBL" id="NYD87339.1"/>
    </source>
</evidence>
<name>A0A7Y9FHB8_9CELL</name>
<dbReference type="PANTHER" id="PTHR37419:SF1">
    <property type="entry name" value="SERINE_THREONINE-PROTEIN KINASE TOXIN HIPA"/>
    <property type="match status" value="1"/>
</dbReference>
<reference evidence="6 9" key="2">
    <citation type="submission" date="2021-01" db="EMBL/GenBank/DDBJ databases">
        <title>Whole genome shotgun sequence of Cellulomonas oligotrophica NBRC 109435.</title>
        <authorList>
            <person name="Komaki H."/>
            <person name="Tamura T."/>
        </authorList>
    </citation>
    <scope>NUCLEOTIDE SEQUENCE [LARGE SCALE GENOMIC DNA]</scope>
    <source>
        <strain evidence="6 9">NBRC 109435</strain>
    </source>
</reference>
<evidence type="ECO:0000256" key="2">
    <source>
        <dbReference type="ARBA" id="ARBA00022679"/>
    </source>
</evidence>
<sequence length="449" mass="48423">MSVTDLAFALYGRRAGLITRRGGTITLTYDPAYRQPDAAPLSLSMPLVQPTWRGRQVEAYLAGLLPDRADVRTRWAAEFDVRPGDTLGLIAAIGADTAGAAVFAAPDDLDDVLAAPGGMVPATDADIAARLRRLRADESDWLDDDEHWSLAGAQGKFTVLRTDGGWAFPTGSTPSTHIVKPGITRITGQALAEHVSMRTLAALGIDVAPTEHVMVEDQSAIVMGRYDRRRARDGSLQRLHQEDVLQALGLDPRRKYEQDRGPGVARIVRLLRDSAGEDSVRRFVDATIVGYLIGAPDGHAKNYSLLLVGGTARLAPLYDVSTGLVPDSGGRLRYRSAAMSIGGEKRFGEVEGRHWDKFAGVVGMPAQDVRDRVQDLATRLPDALADAVRPLPDSPDARHLRARTVPAVLALVEQTLRGLTESRHVGGRVVSLWMDGLGDSAPESWDGQG</sequence>
<dbReference type="GO" id="GO:0004674">
    <property type="term" value="F:protein serine/threonine kinase activity"/>
    <property type="evidence" value="ECO:0007669"/>
    <property type="project" value="UniProtKB-EC"/>
</dbReference>
<keyword evidence="3 7" id="KW-0418">Kinase</keyword>
<evidence type="ECO:0000256" key="1">
    <source>
        <dbReference type="ARBA" id="ARBA00010164"/>
    </source>
</evidence>
<reference evidence="7 8" key="1">
    <citation type="submission" date="2020-07" db="EMBL/GenBank/DDBJ databases">
        <title>Sequencing the genomes of 1000 actinobacteria strains.</title>
        <authorList>
            <person name="Klenk H.-P."/>
        </authorList>
    </citation>
    <scope>NUCLEOTIDE SEQUENCE [LARGE SCALE GENOMIC DNA]</scope>
    <source>
        <strain evidence="7 8">DSM 24482</strain>
    </source>
</reference>
<dbReference type="EC" id="2.7.11.1" evidence="7"/>
<accession>A0A7Y9FHB8</accession>
<organism evidence="7 8">
    <name type="scientific">Cellulomonas oligotrophica</name>
    <dbReference type="NCBI Taxonomy" id="931536"/>
    <lineage>
        <taxon>Bacteria</taxon>
        <taxon>Bacillati</taxon>
        <taxon>Actinomycetota</taxon>
        <taxon>Actinomycetes</taxon>
        <taxon>Micrococcales</taxon>
        <taxon>Cellulomonadaceae</taxon>
        <taxon>Cellulomonas</taxon>
    </lineage>
</organism>
<evidence type="ECO:0000259" key="4">
    <source>
        <dbReference type="Pfam" id="PF07804"/>
    </source>
</evidence>
<dbReference type="AlphaFoldDB" id="A0A7Y9FHB8"/>
<proteinExistence type="inferred from homology"/>
<dbReference type="Proteomes" id="UP000577956">
    <property type="component" value="Unassembled WGS sequence"/>
</dbReference>
<comment type="similarity">
    <text evidence="1">Belongs to the HipA Ser/Thr kinase family.</text>
</comment>
<protein>
    <submittedName>
        <fullName evidence="6">HipA domain-containing protein</fullName>
    </submittedName>
    <submittedName>
        <fullName evidence="7">Serine/threonine-protein kinase HipA</fullName>
        <ecNumber evidence="7">2.7.11.1</ecNumber>
    </submittedName>
</protein>
<dbReference type="Pfam" id="PF07804">
    <property type="entry name" value="HipA_C"/>
    <property type="match status" value="1"/>
</dbReference>
<evidence type="ECO:0000256" key="3">
    <source>
        <dbReference type="ARBA" id="ARBA00022777"/>
    </source>
</evidence>
<dbReference type="InterPro" id="IPR052028">
    <property type="entry name" value="HipA_Ser/Thr_kinase"/>
</dbReference>